<dbReference type="InterPro" id="IPR029060">
    <property type="entry name" value="PIN-like_dom_sf"/>
</dbReference>
<dbReference type="SUPFAM" id="SSF88723">
    <property type="entry name" value="PIN domain-like"/>
    <property type="match status" value="1"/>
</dbReference>
<dbReference type="Pfam" id="PF01850">
    <property type="entry name" value="PIN"/>
    <property type="match status" value="1"/>
</dbReference>
<proteinExistence type="predicted"/>
<keyword evidence="4" id="KW-1185">Reference proteome</keyword>
<evidence type="ECO:0000256" key="1">
    <source>
        <dbReference type="ARBA" id="ARBA00022842"/>
    </source>
</evidence>
<dbReference type="InterPro" id="IPR051619">
    <property type="entry name" value="TypeII_TA_RNase_PINc/VapC"/>
</dbReference>
<evidence type="ECO:0000313" key="3">
    <source>
        <dbReference type="EMBL" id="GIU66146.1"/>
    </source>
</evidence>
<gene>
    <name evidence="3" type="ORF">PsB1_0300</name>
</gene>
<protein>
    <recommendedName>
        <fullName evidence="2">PIN domain-containing protein</fullName>
    </recommendedName>
</protein>
<dbReference type="Gene3D" id="3.40.50.1010">
    <property type="entry name" value="5'-nuclease"/>
    <property type="match status" value="1"/>
</dbReference>
<dbReference type="CDD" id="cd09873">
    <property type="entry name" value="PIN_Pae0151-like"/>
    <property type="match status" value="1"/>
</dbReference>
<name>A0ABQ4PT22_9PROT</name>
<evidence type="ECO:0000259" key="2">
    <source>
        <dbReference type="Pfam" id="PF01850"/>
    </source>
</evidence>
<dbReference type="RefSeq" id="WP_284358613.1">
    <property type="nucleotide sequence ID" value="NZ_BPFZ01000001.1"/>
</dbReference>
<organism evidence="3 4">
    <name type="scientific">Candidatus Phycosocius spiralis</name>
    <dbReference type="NCBI Taxonomy" id="2815099"/>
    <lineage>
        <taxon>Bacteria</taxon>
        <taxon>Pseudomonadati</taxon>
        <taxon>Pseudomonadota</taxon>
        <taxon>Alphaproteobacteria</taxon>
        <taxon>Caulobacterales</taxon>
        <taxon>Caulobacterales incertae sedis</taxon>
        <taxon>Candidatus Phycosocius</taxon>
    </lineage>
</organism>
<dbReference type="InterPro" id="IPR002716">
    <property type="entry name" value="PIN_dom"/>
</dbReference>
<keyword evidence="1" id="KW-0460">Magnesium</keyword>
<dbReference type="InterPro" id="IPR044153">
    <property type="entry name" value="PIN_Pae0151-like"/>
</dbReference>
<reference evidence="3" key="2">
    <citation type="journal article" date="2023" name="ISME Commun">
        <title>Characterization of a bloom-associated alphaproteobacterial lineage, 'Candidatus Phycosocius': insights into freshwater algal-bacterial interactions.</title>
        <authorList>
            <person name="Tanabe Y."/>
            <person name="Yamaguchi H."/>
            <person name="Yoshida M."/>
            <person name="Kai A."/>
            <person name="Okazaki Y."/>
        </authorList>
    </citation>
    <scope>NUCLEOTIDE SEQUENCE</scope>
    <source>
        <strain evidence="3">BOTRYCO-1</strain>
    </source>
</reference>
<evidence type="ECO:0000313" key="4">
    <source>
        <dbReference type="Proteomes" id="UP001161064"/>
    </source>
</evidence>
<accession>A0ABQ4PT22</accession>
<comment type="caution">
    <text evidence="3">The sequence shown here is derived from an EMBL/GenBank/DDBJ whole genome shotgun (WGS) entry which is preliminary data.</text>
</comment>
<dbReference type="EMBL" id="BPFZ01000001">
    <property type="protein sequence ID" value="GIU66146.1"/>
    <property type="molecule type" value="Genomic_DNA"/>
</dbReference>
<dbReference type="Proteomes" id="UP001161064">
    <property type="component" value="Unassembled WGS sequence"/>
</dbReference>
<sequence length="140" mass="15691">MTFVIDTSAATKLFIDEAGWWNVRSFVSSAQMIAAPALFKIELTSACVAQWRLRGLEKLRIGQNIALISAFLDPKNMILYADEDDFEEAVALAISYEHRIADCHFVALARRLEMALLTADMKQAQIAIQEGIEVTLIETR</sequence>
<dbReference type="PANTHER" id="PTHR35901">
    <property type="entry name" value="RIBONUCLEASE VAPC3"/>
    <property type="match status" value="1"/>
</dbReference>
<dbReference type="PANTHER" id="PTHR35901:SF1">
    <property type="entry name" value="EXONUCLEASE VAPC9"/>
    <property type="match status" value="1"/>
</dbReference>
<feature type="domain" description="PIN" evidence="2">
    <location>
        <begin position="4"/>
        <end position="127"/>
    </location>
</feature>
<reference evidence="3" key="1">
    <citation type="submission" date="2021-05" db="EMBL/GenBank/DDBJ databases">
        <authorList>
            <person name="Tanabe Y."/>
        </authorList>
    </citation>
    <scope>NUCLEOTIDE SEQUENCE</scope>
    <source>
        <strain evidence="3">BOTRYCO-1</strain>
    </source>
</reference>